<sequence>MDKVGTGLDTNDIENLNGSIEVKNGKIIVKNPIGSGEYAKVISDNDCKLLVNGKQIRETSIVKENDEIVFDRQEIKGKRLISIKTNEDNTEARVSINYETGFRYEIKDAIENNVLTLEHNEVRGELPPLFTAIEIINYLHENKIIMGIKKEEIKLIEQSRDIKNFCVAASIPAEEPVQDKIKLVYNVNKDEENTDTMRKIDYKNKILIESVKKGDTIAEIIKGSLGKEGISIYGKKIKNKPVKELKFKVGSGCSLEGNKILATIDGKISVGKNIFQVNKLHTVNGDVDIKSGNINFHGDVKVNGKVTEGMNIVANSINVVGGTFKANIKVNDSSIVLGNIVNTQIKIGGQDLLKQKKGQELLLLKEQLQSLLENIIFLKEKKLIDENLTDGYLVKTLIESKYKTIPKNCTAIIGIELANLDGKSELISIIRKKLIGVGPINIKKYTEIKEIIEVLNNEMELLEIENTLSKDLIIEYCQEADIEVTGNVSIIGKGSYISKIFAMGNIEFTGEKSQCKGGHLKADELIKVNIVGNEVGVGTKLQVEKNGHIYADVAYENTIFIVGKRKHVLLKDSKDVHAYSDKNGEIIVDKLYL</sequence>
<dbReference type="OrthoDB" id="1279at2"/>
<keyword evidence="1" id="KW-0175">Coiled coil</keyword>
<dbReference type="Pfam" id="PF03961">
    <property type="entry name" value="FapA"/>
    <property type="match status" value="1"/>
</dbReference>
<organism evidence="3 4">
    <name type="scientific">Clostridium gasigenes</name>
    <dbReference type="NCBI Taxonomy" id="94869"/>
    <lineage>
        <taxon>Bacteria</taxon>
        <taxon>Bacillati</taxon>
        <taxon>Bacillota</taxon>
        <taxon>Clostridia</taxon>
        <taxon>Eubacteriales</taxon>
        <taxon>Clostridiaceae</taxon>
        <taxon>Clostridium</taxon>
    </lineage>
</organism>
<dbReference type="InterPro" id="IPR046866">
    <property type="entry name" value="FapA_N"/>
</dbReference>
<proteinExistence type="predicted"/>
<evidence type="ECO:0000256" key="1">
    <source>
        <dbReference type="SAM" id="Coils"/>
    </source>
</evidence>
<dbReference type="InterPro" id="IPR005646">
    <property type="entry name" value="FapA"/>
</dbReference>
<dbReference type="Proteomes" id="UP000198597">
    <property type="component" value="Unassembled WGS sequence"/>
</dbReference>
<protein>
    <recommendedName>
        <fullName evidence="2">Flagellar Assembly Protein A N-terminal region domain-containing protein</fullName>
    </recommendedName>
</protein>
<name>A0A1H0USM3_9CLOT</name>
<dbReference type="InterPro" id="IPR046865">
    <property type="entry name" value="FapA_b_solenoid"/>
</dbReference>
<dbReference type="Pfam" id="PF20250">
    <property type="entry name" value="FapA_N"/>
    <property type="match status" value="1"/>
</dbReference>
<dbReference type="AlphaFoldDB" id="A0A1H0USM3"/>
<keyword evidence="4" id="KW-1185">Reference proteome</keyword>
<gene>
    <name evidence="3" type="ORF">SAMN04488529_11269</name>
</gene>
<dbReference type="EMBL" id="FNJM01000012">
    <property type="protein sequence ID" value="SDP69192.1"/>
    <property type="molecule type" value="Genomic_DNA"/>
</dbReference>
<evidence type="ECO:0000259" key="2">
    <source>
        <dbReference type="Pfam" id="PF20250"/>
    </source>
</evidence>
<dbReference type="PANTHER" id="PTHR38032">
    <property type="entry name" value="POLYMERASE-RELATED"/>
    <property type="match status" value="1"/>
</dbReference>
<evidence type="ECO:0000313" key="3">
    <source>
        <dbReference type="EMBL" id="SDP69192.1"/>
    </source>
</evidence>
<accession>A0A1H0USM3</accession>
<dbReference type="PANTHER" id="PTHR38032:SF1">
    <property type="entry name" value="RNA-BINDING PROTEIN KHPB N-TERMINAL DOMAIN-CONTAINING PROTEIN"/>
    <property type="match status" value="1"/>
</dbReference>
<reference evidence="3 4" key="1">
    <citation type="submission" date="2016-10" db="EMBL/GenBank/DDBJ databases">
        <authorList>
            <person name="de Groot N.N."/>
        </authorList>
    </citation>
    <scope>NUCLEOTIDE SEQUENCE [LARGE SCALE GENOMIC DNA]</scope>
    <source>
        <strain evidence="3 4">DSM 12272</strain>
    </source>
</reference>
<feature type="domain" description="Flagellar Assembly Protein A N-terminal region" evidence="2">
    <location>
        <begin position="82"/>
        <end position="272"/>
    </location>
</feature>
<dbReference type="RefSeq" id="WP_089971804.1">
    <property type="nucleotide sequence ID" value="NZ_FNJM01000012.1"/>
</dbReference>
<dbReference type="STRING" id="94869.SAMN04488529_11269"/>
<feature type="coiled-coil region" evidence="1">
    <location>
        <begin position="354"/>
        <end position="381"/>
    </location>
</feature>
<evidence type="ECO:0000313" key="4">
    <source>
        <dbReference type="Proteomes" id="UP000198597"/>
    </source>
</evidence>